<evidence type="ECO:0000313" key="2">
    <source>
        <dbReference type="Proteomes" id="UP000828390"/>
    </source>
</evidence>
<dbReference type="EMBL" id="JAIWYP010000014">
    <property type="protein sequence ID" value="KAH3708616.1"/>
    <property type="molecule type" value="Genomic_DNA"/>
</dbReference>
<sequence length="114" mass="13021">MERQEVTALIAIDLSAAFDTVDYDVLLEVLRCQYGVSGTALDWVGSYLRSRGCRVSISGTLSSCCALDCSYSRKLPWPMDVPRLSRHIVCCYPPAHSFIWLRRRSHRKQMFSPF</sequence>
<evidence type="ECO:0000313" key="1">
    <source>
        <dbReference type="EMBL" id="KAH3708616.1"/>
    </source>
</evidence>
<name>A0A9D4BLW0_DREPO</name>
<reference evidence="1" key="1">
    <citation type="journal article" date="2019" name="bioRxiv">
        <title>The Genome of the Zebra Mussel, Dreissena polymorpha: A Resource for Invasive Species Research.</title>
        <authorList>
            <person name="McCartney M.A."/>
            <person name="Auch B."/>
            <person name="Kono T."/>
            <person name="Mallez S."/>
            <person name="Zhang Y."/>
            <person name="Obille A."/>
            <person name="Becker A."/>
            <person name="Abrahante J.E."/>
            <person name="Garbe J."/>
            <person name="Badalamenti J.P."/>
            <person name="Herman A."/>
            <person name="Mangelson H."/>
            <person name="Liachko I."/>
            <person name="Sullivan S."/>
            <person name="Sone E.D."/>
            <person name="Koren S."/>
            <person name="Silverstein K.A.T."/>
            <person name="Beckman K.B."/>
            <person name="Gohl D.M."/>
        </authorList>
    </citation>
    <scope>NUCLEOTIDE SEQUENCE</scope>
    <source>
        <strain evidence="1">Duluth1</strain>
        <tissue evidence="1">Whole animal</tissue>
    </source>
</reference>
<organism evidence="1 2">
    <name type="scientific">Dreissena polymorpha</name>
    <name type="common">Zebra mussel</name>
    <name type="synonym">Mytilus polymorpha</name>
    <dbReference type="NCBI Taxonomy" id="45954"/>
    <lineage>
        <taxon>Eukaryota</taxon>
        <taxon>Metazoa</taxon>
        <taxon>Spiralia</taxon>
        <taxon>Lophotrochozoa</taxon>
        <taxon>Mollusca</taxon>
        <taxon>Bivalvia</taxon>
        <taxon>Autobranchia</taxon>
        <taxon>Heteroconchia</taxon>
        <taxon>Euheterodonta</taxon>
        <taxon>Imparidentia</taxon>
        <taxon>Neoheterodontei</taxon>
        <taxon>Myida</taxon>
        <taxon>Dreissenoidea</taxon>
        <taxon>Dreissenidae</taxon>
        <taxon>Dreissena</taxon>
    </lineage>
</organism>
<accession>A0A9D4BLW0</accession>
<keyword evidence="2" id="KW-1185">Reference proteome</keyword>
<proteinExistence type="predicted"/>
<reference evidence="1" key="2">
    <citation type="submission" date="2020-11" db="EMBL/GenBank/DDBJ databases">
        <authorList>
            <person name="McCartney M.A."/>
            <person name="Auch B."/>
            <person name="Kono T."/>
            <person name="Mallez S."/>
            <person name="Becker A."/>
            <person name="Gohl D.M."/>
            <person name="Silverstein K.A.T."/>
            <person name="Koren S."/>
            <person name="Bechman K.B."/>
            <person name="Herman A."/>
            <person name="Abrahante J.E."/>
            <person name="Garbe J."/>
        </authorList>
    </citation>
    <scope>NUCLEOTIDE SEQUENCE</scope>
    <source>
        <strain evidence="1">Duluth1</strain>
        <tissue evidence="1">Whole animal</tissue>
    </source>
</reference>
<dbReference type="PANTHER" id="PTHR33332">
    <property type="entry name" value="REVERSE TRANSCRIPTASE DOMAIN-CONTAINING PROTEIN"/>
    <property type="match status" value="1"/>
</dbReference>
<protein>
    <recommendedName>
        <fullName evidence="3">Reverse transcriptase domain-containing protein</fullName>
    </recommendedName>
</protein>
<dbReference type="AlphaFoldDB" id="A0A9D4BLW0"/>
<gene>
    <name evidence="1" type="ORF">DPMN_068071</name>
</gene>
<comment type="caution">
    <text evidence="1">The sequence shown here is derived from an EMBL/GenBank/DDBJ whole genome shotgun (WGS) entry which is preliminary data.</text>
</comment>
<dbReference type="Proteomes" id="UP000828390">
    <property type="component" value="Unassembled WGS sequence"/>
</dbReference>
<evidence type="ECO:0008006" key="3">
    <source>
        <dbReference type="Google" id="ProtNLM"/>
    </source>
</evidence>